<dbReference type="EMBL" id="NMUE01000017">
    <property type="protein sequence ID" value="RFA95977.1"/>
    <property type="molecule type" value="Genomic_DNA"/>
</dbReference>
<evidence type="ECO:0000313" key="5">
    <source>
        <dbReference type="Proteomes" id="UP000256877"/>
    </source>
</evidence>
<dbReference type="SUPFAM" id="SSF53448">
    <property type="entry name" value="Nucleotide-diphospho-sugar transferases"/>
    <property type="match status" value="1"/>
</dbReference>
<dbReference type="SUPFAM" id="SSF110849">
    <property type="entry name" value="ParB/Sulfiredoxin"/>
    <property type="match status" value="1"/>
</dbReference>
<dbReference type="Gene3D" id="3.90.1530.10">
    <property type="entry name" value="Conserved hypothetical protein from pyrococcus furiosus pfu- 392566-001, ParB domain"/>
    <property type="match status" value="1"/>
</dbReference>
<protein>
    <submittedName>
        <fullName evidence="4">GTP--adenosylcobinamide-phosphate guanylyltransferase</fullName>
    </submittedName>
</protein>
<feature type="domain" description="MobA-like NTP transferase" evidence="2">
    <location>
        <begin position="4"/>
        <end position="111"/>
    </location>
</feature>
<dbReference type="RefSeq" id="WP_116421150.1">
    <property type="nucleotide sequence ID" value="NZ_NMUE01000017.1"/>
</dbReference>
<dbReference type="PANTHER" id="PTHR19136">
    <property type="entry name" value="MOLYBDENUM COFACTOR GUANYLYLTRANSFERASE"/>
    <property type="match status" value="1"/>
</dbReference>
<sequence>MVAGVIMAGGRGRRANDPEKCLWPLCGIPLLFRVAGALAQVAEELIVLTTKNHARIAKYAEAWGIKVVYTPGEGYERDIQFAVKFAPAFIAACDLANLKPGHLEALANNAVFTTAVTKGGYPGLSYLPTPDMEKWSVVELGDLYDVDTPEDFEKAERECPTAYPLYADPNLLKPHEEVLEFRKYEVVKPIAVDYKTGVILDGHHRYAYLKNFKAVPVLLFDYDVIETNIDKRVILQAANSGRLLPPKTTWHTYRGRHISQIPTIDVPIAKLLKSQL</sequence>
<dbReference type="GO" id="GO:0016779">
    <property type="term" value="F:nucleotidyltransferase activity"/>
    <property type="evidence" value="ECO:0007669"/>
    <property type="project" value="UniProtKB-KW"/>
</dbReference>
<dbReference type="OrthoDB" id="28434at2157"/>
<organism evidence="4 5">
    <name type="scientific">Pyrobaculum aerophilum</name>
    <dbReference type="NCBI Taxonomy" id="13773"/>
    <lineage>
        <taxon>Archaea</taxon>
        <taxon>Thermoproteota</taxon>
        <taxon>Thermoprotei</taxon>
        <taxon>Thermoproteales</taxon>
        <taxon>Thermoproteaceae</taxon>
        <taxon>Pyrobaculum</taxon>
    </lineage>
</organism>
<evidence type="ECO:0000259" key="2">
    <source>
        <dbReference type="Pfam" id="PF12804"/>
    </source>
</evidence>
<evidence type="ECO:0000313" key="3">
    <source>
        <dbReference type="EMBL" id="RFA95977.1"/>
    </source>
</evidence>
<dbReference type="PANTHER" id="PTHR19136:SF86">
    <property type="entry name" value="ADENOSYLCOBINAMIDE-PHOSPHATE GUANYLYLTRANSFERASE"/>
    <property type="match status" value="1"/>
</dbReference>
<evidence type="ECO:0000313" key="4">
    <source>
        <dbReference type="EMBL" id="RFA99127.1"/>
    </source>
</evidence>
<name>A0A371R4W5_9CREN</name>
<comment type="caution">
    <text evidence="4">The sequence shown here is derived from an EMBL/GenBank/DDBJ whole genome shotgun (WGS) entry which is preliminary data.</text>
</comment>
<evidence type="ECO:0000256" key="1">
    <source>
        <dbReference type="ARBA" id="ARBA00022679"/>
    </source>
</evidence>
<dbReference type="Proteomes" id="UP000256877">
    <property type="component" value="Unassembled WGS sequence"/>
</dbReference>
<dbReference type="InterPro" id="IPR029044">
    <property type="entry name" value="Nucleotide-diphossugar_trans"/>
</dbReference>
<accession>A0A371R4W5</accession>
<proteinExistence type="predicted"/>
<keyword evidence="4" id="KW-0548">Nucleotidyltransferase</keyword>
<dbReference type="Proteomes" id="UP000257123">
    <property type="component" value="Unassembled WGS sequence"/>
</dbReference>
<dbReference type="EMBL" id="NMUF01000010">
    <property type="protein sequence ID" value="RFA99127.1"/>
    <property type="molecule type" value="Genomic_DNA"/>
</dbReference>
<dbReference type="Pfam" id="PF12804">
    <property type="entry name" value="NTP_transf_3"/>
    <property type="match status" value="1"/>
</dbReference>
<dbReference type="AlphaFoldDB" id="A0A371R4W5"/>
<keyword evidence="1 4" id="KW-0808">Transferase</keyword>
<dbReference type="InterPro" id="IPR036086">
    <property type="entry name" value="ParB/Sulfiredoxin_sf"/>
</dbReference>
<evidence type="ECO:0000313" key="6">
    <source>
        <dbReference type="Proteomes" id="UP000257123"/>
    </source>
</evidence>
<dbReference type="InterPro" id="IPR025877">
    <property type="entry name" value="MobA-like_NTP_Trfase"/>
</dbReference>
<gene>
    <name evidence="3" type="ORF">CGL51_06645</name>
    <name evidence="4" type="ORF">CGL52_05295</name>
</gene>
<reference evidence="5 6" key="1">
    <citation type="submission" date="2017-07" db="EMBL/GenBank/DDBJ databases">
        <title>Draft genome sequence of aerobic hyperthermophilic archaea, Pyrobaculum aerophilum YKB31 and YKB32.</title>
        <authorList>
            <person name="Mochizuki T."/>
            <person name="Berliner A.J."/>
            <person name="Yoshida-Takashima Y."/>
            <person name="Takaki Y."/>
            <person name="Nunoura T."/>
            <person name="Takai K."/>
        </authorList>
    </citation>
    <scope>NUCLEOTIDE SEQUENCE [LARGE SCALE GENOMIC DNA]</scope>
    <source>
        <strain evidence="3 6">YKB31</strain>
        <strain evidence="4 5">YKB32</strain>
    </source>
</reference>
<dbReference type="Gene3D" id="3.90.550.10">
    <property type="entry name" value="Spore Coat Polysaccharide Biosynthesis Protein SpsA, Chain A"/>
    <property type="match status" value="1"/>
</dbReference>